<dbReference type="HAMAP" id="MF_00016">
    <property type="entry name" value="DNA_HJ_migration_RuvB"/>
    <property type="match status" value="1"/>
</dbReference>
<dbReference type="GO" id="GO:0006281">
    <property type="term" value="P:DNA repair"/>
    <property type="evidence" value="ECO:0007669"/>
    <property type="project" value="UniProtKB-UniRule"/>
</dbReference>
<dbReference type="GO" id="GO:0006310">
    <property type="term" value="P:DNA recombination"/>
    <property type="evidence" value="ECO:0007669"/>
    <property type="project" value="UniProtKB-UniRule"/>
</dbReference>
<keyword evidence="7 9" id="KW-0233">DNA recombination</keyword>
<feature type="binding site" evidence="9">
    <location>
        <position position="65"/>
    </location>
    <ligand>
        <name>ATP</name>
        <dbReference type="ChEBI" id="CHEBI:30616"/>
    </ligand>
</feature>
<dbReference type="PANTHER" id="PTHR42848:SF1">
    <property type="entry name" value="HOLLIDAY JUNCTION BRANCH MIGRATION COMPLEX SUBUNIT RUVB"/>
    <property type="match status" value="1"/>
</dbReference>
<comment type="caution">
    <text evidence="11">The sequence shown here is derived from an EMBL/GenBank/DDBJ whole genome shotgun (WGS) entry which is preliminary data.</text>
</comment>
<keyword evidence="1 9" id="KW-0963">Cytoplasm</keyword>
<dbReference type="InterPro" id="IPR004605">
    <property type="entry name" value="DNA_helicase_Holl-junc_RuvB"/>
</dbReference>
<protein>
    <recommendedName>
        <fullName evidence="9">Holliday junction branch migration complex subunit RuvB</fullName>
        <ecNumber evidence="9">3.6.4.-</ecNumber>
    </recommendedName>
</protein>
<comment type="subunit">
    <text evidence="9">Homohexamer. Forms an RuvA(8)-RuvB(12)-Holliday junction (HJ) complex. HJ DNA is sandwiched between 2 RuvA tetramers; dsDNA enters through RuvA and exits via RuvB. An RuvB hexamer assembles on each DNA strand where it exits the tetramer. Each RuvB hexamer is contacted by two RuvA subunits (via domain III) on 2 adjacent RuvB subunits; this complex drives branch migration. In the full resolvosome a probable DNA-RuvA(4)-RuvB(12)-RuvC(2) complex forms which resolves the HJ.</text>
</comment>
<dbReference type="GO" id="GO:0005737">
    <property type="term" value="C:cytoplasm"/>
    <property type="evidence" value="ECO:0007669"/>
    <property type="project" value="UniProtKB-SubCell"/>
</dbReference>
<feature type="binding site" evidence="9">
    <location>
        <position position="66"/>
    </location>
    <ligand>
        <name>Mg(2+)</name>
        <dbReference type="ChEBI" id="CHEBI:18420"/>
    </ligand>
</feature>
<organism evidence="11 12">
    <name type="scientific">Candidatus Spechtbacteria bacterium SB0662_bin_43</name>
    <dbReference type="NCBI Taxonomy" id="2604897"/>
    <lineage>
        <taxon>Bacteria</taxon>
        <taxon>Candidatus Spechtiibacteriota</taxon>
    </lineage>
</organism>
<dbReference type="InterPro" id="IPR008824">
    <property type="entry name" value="RuvB-like_N"/>
</dbReference>
<dbReference type="AlphaFoldDB" id="A0A845DBI2"/>
<dbReference type="GO" id="GO:0048476">
    <property type="term" value="C:Holliday junction resolvase complex"/>
    <property type="evidence" value="ECO:0007669"/>
    <property type="project" value="UniProtKB-UniRule"/>
</dbReference>
<accession>A0A845DBI2</accession>
<comment type="catalytic activity">
    <reaction evidence="9">
        <text>ATP + H2O = ADP + phosphate + H(+)</text>
        <dbReference type="Rhea" id="RHEA:13065"/>
        <dbReference type="ChEBI" id="CHEBI:15377"/>
        <dbReference type="ChEBI" id="CHEBI:15378"/>
        <dbReference type="ChEBI" id="CHEBI:30616"/>
        <dbReference type="ChEBI" id="CHEBI:43474"/>
        <dbReference type="ChEBI" id="CHEBI:456216"/>
    </reaction>
</comment>
<feature type="binding site" evidence="9">
    <location>
        <position position="21"/>
    </location>
    <ligand>
        <name>ATP</name>
        <dbReference type="ChEBI" id="CHEBI:30616"/>
    </ligand>
</feature>
<comment type="function">
    <text evidence="9">The RuvA-RuvB-RuvC complex processes Holliday junction (HJ) DNA during genetic recombination and DNA repair, while the RuvA-RuvB complex plays an important role in the rescue of blocked DNA replication forks via replication fork reversal (RFR). RuvA specifically binds to HJ cruciform DNA, conferring on it an open structure. The RuvB hexamer acts as an ATP-dependent pump, pulling dsDNA into and through the RuvAB complex. RuvB forms 2 homohexamers on either side of HJ DNA bound by 1 or 2 RuvA tetramers; 4 subunits per hexamer contact DNA at a time. Coordinated motions by a converter formed by DNA-disengaged RuvB subunits stimulates ATP hydrolysis and nucleotide exchange. Immobilization of the converter enables RuvB to convert the ATP-contained energy into a lever motion, pulling 2 nucleotides of DNA out of the RuvA tetramer per ATP hydrolyzed, thus driving DNA branch migration. The RuvB motors rotate together with the DNA substrate, which together with the progressing nucleotide cycle form the mechanistic basis for DNA recombination by continuous HJ branch migration. Branch migration allows RuvC to scan DNA until it finds its consensus sequence, where it cleaves and resolves cruciform DNA.</text>
</comment>
<keyword evidence="8 9" id="KW-0234">DNA repair</keyword>
<evidence type="ECO:0000256" key="4">
    <source>
        <dbReference type="ARBA" id="ARBA00022801"/>
    </source>
</evidence>
<keyword evidence="3 9" id="KW-0227">DNA damage</keyword>
<feature type="binding site" evidence="9">
    <location>
        <position position="181"/>
    </location>
    <ligand>
        <name>ATP</name>
        <dbReference type="ChEBI" id="CHEBI:30616"/>
    </ligand>
</feature>
<evidence type="ECO:0000313" key="12">
    <source>
        <dbReference type="Proteomes" id="UP000449092"/>
    </source>
</evidence>
<evidence type="ECO:0000256" key="7">
    <source>
        <dbReference type="ARBA" id="ARBA00023172"/>
    </source>
</evidence>
<dbReference type="InterPro" id="IPR008823">
    <property type="entry name" value="RuvB_wg_C"/>
</dbReference>
<reference evidence="11 12" key="1">
    <citation type="submission" date="2019-09" db="EMBL/GenBank/DDBJ databases">
        <title>Characterisation of the sponge microbiome using genome-centric metagenomics.</title>
        <authorList>
            <person name="Engelberts J.P."/>
            <person name="Robbins S.J."/>
            <person name="De Goeij J.M."/>
            <person name="Aranda M."/>
            <person name="Bell S.C."/>
            <person name="Webster N.S."/>
        </authorList>
    </citation>
    <scope>NUCLEOTIDE SEQUENCE [LARGE SCALE GENOMIC DNA]</scope>
    <source>
        <strain evidence="11">SB0662_bin_43</strain>
    </source>
</reference>
<feature type="binding site" evidence="9">
    <location>
        <position position="66"/>
    </location>
    <ligand>
        <name>ATP</name>
        <dbReference type="ChEBI" id="CHEBI:30616"/>
    </ligand>
</feature>
<dbReference type="Gene3D" id="3.40.50.300">
    <property type="entry name" value="P-loop containing nucleotide triphosphate hydrolases"/>
    <property type="match status" value="1"/>
</dbReference>
<dbReference type="EC" id="3.6.4.-" evidence="9"/>
<sequence length="331" mass="36589">MNEDVSPIQHPKDKPLDATLRPTSWDGYIGQDRIKDQLKIFIDAARKRNDALDHVLLYGPPGLGKTTLSHIIARECGVNIRITSGPAIENGGDLASILTNLAPNDVLFIDEIHRLNKSIEEILYPAMEQRALDIILGKGPSAKTIQIDLPPFTLIGATTKAGSISAPLRSRFGITNRLEFYDQEDIEKIIRRSASLLGSTIDEDAISFIASCSRSTPRVANRILRRTRDYADVKNNGAISRQIAGQALSVLEIDDLGLEPTDRQLLLSLIEKYNGGPVGLKTLADSITEEVETLEDIYEPYLMRIGFLDRTPRGRVATIAAYEHLNIELPL</sequence>
<dbReference type="GO" id="GO:0005524">
    <property type="term" value="F:ATP binding"/>
    <property type="evidence" value="ECO:0007669"/>
    <property type="project" value="UniProtKB-UniRule"/>
</dbReference>
<feature type="binding site" evidence="9">
    <location>
        <position position="171"/>
    </location>
    <ligand>
        <name>ATP</name>
        <dbReference type="ChEBI" id="CHEBI:30616"/>
    </ligand>
</feature>
<evidence type="ECO:0000256" key="1">
    <source>
        <dbReference type="ARBA" id="ARBA00022490"/>
    </source>
</evidence>
<dbReference type="GO" id="GO:0009378">
    <property type="term" value="F:four-way junction helicase activity"/>
    <property type="evidence" value="ECO:0007669"/>
    <property type="project" value="InterPro"/>
</dbReference>
<feature type="binding site" evidence="9">
    <location>
        <position position="67"/>
    </location>
    <ligand>
        <name>ATP</name>
        <dbReference type="ChEBI" id="CHEBI:30616"/>
    </ligand>
</feature>
<feature type="region of interest" description="Small ATPAse domain (RuvB-S)" evidence="9">
    <location>
        <begin position="182"/>
        <end position="252"/>
    </location>
</feature>
<dbReference type="EMBL" id="VXOY01000023">
    <property type="protein sequence ID" value="MYE38408.1"/>
    <property type="molecule type" value="Genomic_DNA"/>
</dbReference>
<dbReference type="SUPFAM" id="SSF52540">
    <property type="entry name" value="P-loop containing nucleoside triphosphate hydrolases"/>
    <property type="match status" value="1"/>
</dbReference>
<dbReference type="NCBIfam" id="TIGR00635">
    <property type="entry name" value="ruvB"/>
    <property type="match status" value="1"/>
</dbReference>
<evidence type="ECO:0000256" key="2">
    <source>
        <dbReference type="ARBA" id="ARBA00022741"/>
    </source>
</evidence>
<keyword evidence="5 9" id="KW-0067">ATP-binding</keyword>
<dbReference type="GO" id="GO:0016787">
    <property type="term" value="F:hydrolase activity"/>
    <property type="evidence" value="ECO:0007669"/>
    <property type="project" value="UniProtKB-KW"/>
</dbReference>
<dbReference type="SUPFAM" id="SSF46785">
    <property type="entry name" value="Winged helix' DNA-binding domain"/>
    <property type="match status" value="1"/>
</dbReference>
<proteinExistence type="inferred from homology"/>
<feature type="domain" description="AAA+ ATPase" evidence="10">
    <location>
        <begin position="51"/>
        <end position="184"/>
    </location>
</feature>
<dbReference type="NCBIfam" id="NF000868">
    <property type="entry name" value="PRK00080.1"/>
    <property type="match status" value="1"/>
</dbReference>
<dbReference type="GO" id="GO:0000400">
    <property type="term" value="F:four-way junction DNA binding"/>
    <property type="evidence" value="ECO:0007669"/>
    <property type="project" value="UniProtKB-UniRule"/>
</dbReference>
<dbReference type="InterPro" id="IPR003593">
    <property type="entry name" value="AAA+_ATPase"/>
</dbReference>
<feature type="binding site" evidence="9">
    <location>
        <position position="310"/>
    </location>
    <ligand>
        <name>DNA</name>
        <dbReference type="ChEBI" id="CHEBI:16991"/>
    </ligand>
</feature>
<feature type="binding site" evidence="9">
    <location>
        <position position="218"/>
    </location>
    <ligand>
        <name>ATP</name>
        <dbReference type="ChEBI" id="CHEBI:30616"/>
    </ligand>
</feature>
<dbReference type="InterPro" id="IPR036388">
    <property type="entry name" value="WH-like_DNA-bd_sf"/>
</dbReference>
<feature type="region of interest" description="Head domain (RuvB-H)" evidence="9">
    <location>
        <begin position="255"/>
        <end position="331"/>
    </location>
</feature>
<keyword evidence="2 9" id="KW-0547">Nucleotide-binding</keyword>
<dbReference type="Pfam" id="PF17864">
    <property type="entry name" value="AAA_lid_4"/>
    <property type="match status" value="1"/>
</dbReference>
<keyword evidence="6 9" id="KW-0238">DNA-binding</keyword>
<dbReference type="Proteomes" id="UP000449092">
    <property type="component" value="Unassembled WGS sequence"/>
</dbReference>
<comment type="subcellular location">
    <subcellularLocation>
        <location evidence="9">Cytoplasm</location>
    </subcellularLocation>
</comment>
<dbReference type="Gene3D" id="1.10.8.60">
    <property type="match status" value="1"/>
</dbReference>
<feature type="binding site" evidence="9">
    <location>
        <position position="62"/>
    </location>
    <ligand>
        <name>ATP</name>
        <dbReference type="ChEBI" id="CHEBI:30616"/>
    </ligand>
</feature>
<keyword evidence="11" id="KW-0347">Helicase</keyword>
<evidence type="ECO:0000313" key="11">
    <source>
        <dbReference type="EMBL" id="MYE38408.1"/>
    </source>
</evidence>
<evidence type="ECO:0000259" key="10">
    <source>
        <dbReference type="SMART" id="SM00382"/>
    </source>
</evidence>
<feature type="region of interest" description="Large ATPase domain (RuvB-L)" evidence="9">
    <location>
        <begin position="1"/>
        <end position="181"/>
    </location>
</feature>
<evidence type="ECO:0000256" key="8">
    <source>
        <dbReference type="ARBA" id="ARBA00023204"/>
    </source>
</evidence>
<evidence type="ECO:0000256" key="3">
    <source>
        <dbReference type="ARBA" id="ARBA00022763"/>
    </source>
</evidence>
<feature type="binding site" evidence="9">
    <location>
        <position position="20"/>
    </location>
    <ligand>
        <name>ATP</name>
        <dbReference type="ChEBI" id="CHEBI:30616"/>
    </ligand>
</feature>
<dbReference type="PANTHER" id="PTHR42848">
    <property type="match status" value="1"/>
</dbReference>
<dbReference type="Pfam" id="PF05496">
    <property type="entry name" value="RuvB_N"/>
    <property type="match status" value="1"/>
</dbReference>
<dbReference type="CDD" id="cd00009">
    <property type="entry name" value="AAA"/>
    <property type="match status" value="1"/>
</dbReference>
<name>A0A845DBI2_9BACT</name>
<comment type="caution">
    <text evidence="9">Lacks conserved residue(s) required for the propagation of feature annotation.</text>
</comment>
<dbReference type="InterPro" id="IPR041445">
    <property type="entry name" value="AAA_lid_4"/>
</dbReference>
<evidence type="ECO:0000256" key="9">
    <source>
        <dbReference type="HAMAP-Rule" id="MF_00016"/>
    </source>
</evidence>
<evidence type="ECO:0000256" key="6">
    <source>
        <dbReference type="ARBA" id="ARBA00023125"/>
    </source>
</evidence>
<dbReference type="Gene3D" id="1.10.10.10">
    <property type="entry name" value="Winged helix-like DNA-binding domain superfamily/Winged helix DNA-binding domain"/>
    <property type="match status" value="1"/>
</dbReference>
<dbReference type="InterPro" id="IPR027417">
    <property type="entry name" value="P-loop_NTPase"/>
</dbReference>
<comment type="domain">
    <text evidence="9">Has 3 domains, the large (RuvB-L) and small ATPase (RuvB-S) domains and the C-terminal head (RuvB-H) domain. The head domain binds DNA, while the ATPase domains jointly bind ATP, ADP or are empty depending on the state of the subunit in the translocation cycle. During a single DNA translocation step the structure of each domain remains the same, but their relative positions change.</text>
</comment>
<evidence type="ECO:0000256" key="5">
    <source>
        <dbReference type="ARBA" id="ARBA00022840"/>
    </source>
</evidence>
<dbReference type="Pfam" id="PF05491">
    <property type="entry name" value="WHD_RuvB"/>
    <property type="match status" value="1"/>
</dbReference>
<comment type="similarity">
    <text evidence="9">Belongs to the RuvB family.</text>
</comment>
<dbReference type="InterPro" id="IPR036390">
    <property type="entry name" value="WH_DNA-bd_sf"/>
</dbReference>
<dbReference type="SMART" id="SM00382">
    <property type="entry name" value="AAA"/>
    <property type="match status" value="1"/>
</dbReference>
<keyword evidence="4 9" id="KW-0378">Hydrolase</keyword>
<gene>
    <name evidence="9 11" type="primary">ruvB</name>
    <name evidence="11" type="ORF">F4X82_02745</name>
</gene>
<feature type="binding site" evidence="9">
    <location>
        <position position="315"/>
    </location>
    <ligand>
        <name>DNA</name>
        <dbReference type="ChEBI" id="CHEBI:16991"/>
    </ligand>
</feature>